<dbReference type="STRING" id="33097.A0A150GTY8"/>
<dbReference type="GO" id="GO:0003723">
    <property type="term" value="F:RNA binding"/>
    <property type="evidence" value="ECO:0007669"/>
    <property type="project" value="TreeGrafter"/>
</dbReference>
<reference evidence="4" key="1">
    <citation type="journal article" date="2016" name="Nat. Commun.">
        <title>The Gonium pectorale genome demonstrates co-option of cell cycle regulation during the evolution of multicellularity.</title>
        <authorList>
            <person name="Hanschen E.R."/>
            <person name="Marriage T.N."/>
            <person name="Ferris P.J."/>
            <person name="Hamaji T."/>
            <person name="Toyoda A."/>
            <person name="Fujiyama A."/>
            <person name="Neme R."/>
            <person name="Noguchi H."/>
            <person name="Minakuchi Y."/>
            <person name="Suzuki M."/>
            <person name="Kawai-Toyooka H."/>
            <person name="Smith D.R."/>
            <person name="Sparks H."/>
            <person name="Anderson J."/>
            <person name="Bakaric R."/>
            <person name="Luria V."/>
            <person name="Karger A."/>
            <person name="Kirschner M.W."/>
            <person name="Durand P.M."/>
            <person name="Michod R.E."/>
            <person name="Nozaki H."/>
            <person name="Olson B.J."/>
        </authorList>
    </citation>
    <scope>NUCLEOTIDE SEQUENCE [LARGE SCALE GENOMIC DNA]</scope>
    <source>
        <strain evidence="4">NIES-2863</strain>
    </source>
</reference>
<organism evidence="3 4">
    <name type="scientific">Gonium pectorale</name>
    <name type="common">Green alga</name>
    <dbReference type="NCBI Taxonomy" id="33097"/>
    <lineage>
        <taxon>Eukaryota</taxon>
        <taxon>Viridiplantae</taxon>
        <taxon>Chlorophyta</taxon>
        <taxon>core chlorophytes</taxon>
        <taxon>Chlorophyceae</taxon>
        <taxon>CS clade</taxon>
        <taxon>Chlamydomonadales</taxon>
        <taxon>Volvocaceae</taxon>
        <taxon>Gonium</taxon>
    </lineage>
</organism>
<accession>A0A150GTY8</accession>
<comment type="caution">
    <text evidence="3">The sequence shown here is derived from an EMBL/GenBank/DDBJ whole genome shotgun (WGS) entry which is preliminary data.</text>
</comment>
<dbReference type="AlphaFoldDB" id="A0A150GTY8"/>
<dbReference type="EMBL" id="LSYV01000008">
    <property type="protein sequence ID" value="KXZ53299.1"/>
    <property type="molecule type" value="Genomic_DNA"/>
</dbReference>
<dbReference type="PROSITE" id="PS50053">
    <property type="entry name" value="UBIQUITIN_2"/>
    <property type="match status" value="1"/>
</dbReference>
<dbReference type="PANTHER" id="PTHR16470:SF0">
    <property type="entry name" value="UBIQUITIN DOMAIN-CONTAINING PROTEIN UBFD1"/>
    <property type="match status" value="1"/>
</dbReference>
<proteinExistence type="predicted"/>
<dbReference type="Gene3D" id="3.10.20.90">
    <property type="entry name" value="Phosphatidylinositol 3-kinase Catalytic Subunit, Chain A, domain 1"/>
    <property type="match status" value="1"/>
</dbReference>
<dbReference type="Proteomes" id="UP000075714">
    <property type="component" value="Unassembled WGS sequence"/>
</dbReference>
<dbReference type="InterPro" id="IPR057455">
    <property type="entry name" value="UBFD1_C"/>
</dbReference>
<evidence type="ECO:0000259" key="2">
    <source>
        <dbReference type="PROSITE" id="PS50053"/>
    </source>
</evidence>
<dbReference type="InterPro" id="IPR039120">
    <property type="entry name" value="UBFD1"/>
</dbReference>
<evidence type="ECO:0000313" key="3">
    <source>
        <dbReference type="EMBL" id="KXZ53299.1"/>
    </source>
</evidence>
<dbReference type="PANTHER" id="PTHR16470">
    <property type="entry name" value="UBIQUITIN DOMAIN-CONTAINING PROTEIN UBFD1"/>
    <property type="match status" value="1"/>
</dbReference>
<sequence>MSEESPAPVPASDGAAVEQSATPTEEVAFKIQFGKNSSDVKRPYESTVGDLKGEIEKTLGIPSKLQKLMSKGVALKDDGATLRQAGIKDGAKLLLIGSNPSAIDATKAAPAAGAPGDWDAPKSEEPIHKQTQHAKVLAKGVPDGALPGIAGRQVTMDERMTAIPGMLNSQGSKVRLTFKEELQQLWLGSDTSTQKVPYSTITKIESWPIEGNEAYSIVALHLGVGGTSKYWLYFFPSQYVSGLKIRILGVQSLI</sequence>
<feature type="region of interest" description="Disordered" evidence="1">
    <location>
        <begin position="1"/>
        <end position="23"/>
    </location>
</feature>
<name>A0A150GTY8_GONPE</name>
<dbReference type="InterPro" id="IPR029071">
    <property type="entry name" value="Ubiquitin-like_domsf"/>
</dbReference>
<dbReference type="Pfam" id="PF25343">
    <property type="entry name" value="PH_UBFD1_C"/>
    <property type="match status" value="1"/>
</dbReference>
<evidence type="ECO:0000313" key="4">
    <source>
        <dbReference type="Proteomes" id="UP000075714"/>
    </source>
</evidence>
<feature type="domain" description="Ubiquitin-like" evidence="2">
    <location>
        <begin position="25"/>
        <end position="102"/>
    </location>
</feature>
<keyword evidence="4" id="KW-1185">Reference proteome</keyword>
<dbReference type="InterPro" id="IPR000626">
    <property type="entry name" value="Ubiquitin-like_dom"/>
</dbReference>
<dbReference type="GO" id="GO:0045296">
    <property type="term" value="F:cadherin binding"/>
    <property type="evidence" value="ECO:0007669"/>
    <property type="project" value="TreeGrafter"/>
</dbReference>
<dbReference type="OrthoDB" id="267397at2759"/>
<protein>
    <recommendedName>
        <fullName evidence="2">Ubiquitin-like domain-containing protein</fullName>
    </recommendedName>
</protein>
<dbReference type="Pfam" id="PF00240">
    <property type="entry name" value="ubiquitin"/>
    <property type="match status" value="1"/>
</dbReference>
<dbReference type="SUPFAM" id="SSF54236">
    <property type="entry name" value="Ubiquitin-like"/>
    <property type="match status" value="1"/>
</dbReference>
<dbReference type="SMART" id="SM00213">
    <property type="entry name" value="UBQ"/>
    <property type="match status" value="1"/>
</dbReference>
<evidence type="ECO:0000256" key="1">
    <source>
        <dbReference type="SAM" id="MobiDB-lite"/>
    </source>
</evidence>
<gene>
    <name evidence="3" type="ORF">GPECTOR_7g1193</name>
</gene>